<dbReference type="PANTHER" id="PTHR31625">
    <property type="match status" value="1"/>
</dbReference>
<keyword evidence="1" id="KW-0808">Transferase</keyword>
<proteinExistence type="predicted"/>
<dbReference type="GO" id="GO:0016747">
    <property type="term" value="F:acyltransferase activity, transferring groups other than amino-acyl groups"/>
    <property type="evidence" value="ECO:0007669"/>
    <property type="project" value="UniProtKB-ARBA"/>
</dbReference>
<evidence type="ECO:0000313" key="4">
    <source>
        <dbReference type="Proteomes" id="UP000525078"/>
    </source>
</evidence>
<evidence type="ECO:0000256" key="2">
    <source>
        <dbReference type="ARBA" id="ARBA00023315"/>
    </source>
</evidence>
<accession>A0A7J6EQW7</accession>
<name>A0A7J6EQW7_CANSA</name>
<dbReference type="InterPro" id="IPR051504">
    <property type="entry name" value="Plant_metabolite_acyltrans"/>
</dbReference>
<dbReference type="AlphaFoldDB" id="A0A7J6EQW7"/>
<dbReference type="Proteomes" id="UP000525078">
    <property type="component" value="Unassembled WGS sequence"/>
</dbReference>
<gene>
    <name evidence="3" type="ORF">F8388_015111</name>
</gene>
<evidence type="ECO:0000313" key="3">
    <source>
        <dbReference type="EMBL" id="KAF4360788.1"/>
    </source>
</evidence>
<organism evidence="3 4">
    <name type="scientific">Cannabis sativa</name>
    <name type="common">Hemp</name>
    <name type="synonym">Marijuana</name>
    <dbReference type="NCBI Taxonomy" id="3483"/>
    <lineage>
        <taxon>Eukaryota</taxon>
        <taxon>Viridiplantae</taxon>
        <taxon>Streptophyta</taxon>
        <taxon>Embryophyta</taxon>
        <taxon>Tracheophyta</taxon>
        <taxon>Spermatophyta</taxon>
        <taxon>Magnoliopsida</taxon>
        <taxon>eudicotyledons</taxon>
        <taxon>Gunneridae</taxon>
        <taxon>Pentapetalae</taxon>
        <taxon>rosids</taxon>
        <taxon>fabids</taxon>
        <taxon>Rosales</taxon>
        <taxon>Cannabaceae</taxon>
        <taxon>Cannabis</taxon>
    </lineage>
</organism>
<dbReference type="Gene3D" id="3.30.559.10">
    <property type="entry name" value="Chloramphenicol acetyltransferase-like domain"/>
    <property type="match status" value="3"/>
</dbReference>
<evidence type="ECO:0000256" key="1">
    <source>
        <dbReference type="ARBA" id="ARBA00022679"/>
    </source>
</evidence>
<reference evidence="3 4" key="1">
    <citation type="journal article" date="2020" name="bioRxiv">
        <title>Sequence and annotation of 42 cannabis genomes reveals extensive copy number variation in cannabinoid synthesis and pathogen resistance genes.</title>
        <authorList>
            <person name="Mckernan K.J."/>
            <person name="Helbert Y."/>
            <person name="Kane L.T."/>
            <person name="Ebling H."/>
            <person name="Zhang L."/>
            <person name="Liu B."/>
            <person name="Eaton Z."/>
            <person name="Mclaughlin S."/>
            <person name="Kingan S."/>
            <person name="Baybayan P."/>
            <person name="Concepcion G."/>
            <person name="Jordan M."/>
            <person name="Riva A."/>
            <person name="Barbazuk W."/>
            <person name="Harkins T."/>
        </authorList>
    </citation>
    <scope>NUCLEOTIDE SEQUENCE [LARGE SCALE GENOMIC DNA]</scope>
    <source>
        <strain evidence="4">cv. Jamaican Lion 4</strain>
        <tissue evidence="3">Leaf</tissue>
    </source>
</reference>
<keyword evidence="2" id="KW-0012">Acyltransferase</keyword>
<protein>
    <submittedName>
        <fullName evidence="3">Uncharacterized protein</fullName>
    </submittedName>
</protein>
<dbReference type="EMBL" id="JAATIP010000198">
    <property type="protein sequence ID" value="KAF4360788.1"/>
    <property type="molecule type" value="Genomic_DNA"/>
</dbReference>
<dbReference type="Pfam" id="PF02458">
    <property type="entry name" value="Transferase"/>
    <property type="match status" value="1"/>
</dbReference>
<comment type="caution">
    <text evidence="3">The sequence shown here is derived from an EMBL/GenBank/DDBJ whole genome shotgun (WGS) entry which is preliminary data.</text>
</comment>
<sequence>MAMVSPKILELSHVAPYSVTTTTNFTLPLTSFDINWFKFPPVQTLFFYSLPKDTTFFINSLLPKLKHSLSLTLQHFLPLLTKNLLVKVKDSLLQSNAVILLCQLSYMVSEPLTTVSNGLHDPTVPNSMPLSSNHDLSTLPTVPSTTNPTPPLDRSPTIHVSLNTLPLPNLLQPLAGKLTWPQHSPKPIALYTPGDVVSLSIAESNADFDTLFGNKPFQASKVRPLVSPLHVSEIGVSVMTLQITVFPNKGFCIGLTTHHGLVDGKSAAMFMKSWAYLSSQENPPLPPLLPEKLTPFYDRTVIEDPSGFEMKVLNHIIGNNPGSTSSDCRNNPKLFEFESFQSSDLDELYRAIFELSRSDIDKLRRKVPNSNPNNLHLSSFVLTYAYIFDCFLKATNEDKTKSKVFILFAADYRDRLTPPVPKNYLGNCLVSKINIDDMREYVICKEKEGVDSFSAIVMIVSDLVKSVGKEKDLYCEIEKGLVTFLMTVSDNSCHVGVAGSPSLGFYNTDFGWGRPEKFVVVSIENGAISMAECGDGSGGIEVGLVLKKHQMDCFASLFHNGLSHNYNIV</sequence>
<dbReference type="InterPro" id="IPR023213">
    <property type="entry name" value="CAT-like_dom_sf"/>
</dbReference>